<name>A0A9P9J0L9_9HYPO</name>
<proteinExistence type="predicted"/>
<keyword evidence="3" id="KW-1185">Reference proteome</keyword>
<dbReference type="OrthoDB" id="5097021at2759"/>
<evidence type="ECO:0000256" key="1">
    <source>
        <dbReference type="SAM" id="MobiDB-lite"/>
    </source>
</evidence>
<dbReference type="AlphaFoldDB" id="A0A9P9J0L9"/>
<comment type="caution">
    <text evidence="2">The sequence shown here is derived from an EMBL/GenBank/DDBJ whole genome shotgun (WGS) entry which is preliminary data.</text>
</comment>
<feature type="region of interest" description="Disordered" evidence="1">
    <location>
        <begin position="1"/>
        <end position="42"/>
    </location>
</feature>
<dbReference type="Proteomes" id="UP000738349">
    <property type="component" value="Unassembled WGS sequence"/>
</dbReference>
<evidence type="ECO:0000313" key="2">
    <source>
        <dbReference type="EMBL" id="KAH7137795.1"/>
    </source>
</evidence>
<feature type="compositionally biased region" description="Acidic residues" evidence="1">
    <location>
        <begin position="1"/>
        <end position="39"/>
    </location>
</feature>
<protein>
    <submittedName>
        <fullName evidence="2">Uncharacterized protein</fullName>
    </submittedName>
</protein>
<accession>A0A9P9J0L9</accession>
<dbReference type="EMBL" id="JAGMUV010000012">
    <property type="protein sequence ID" value="KAH7137795.1"/>
    <property type="molecule type" value="Genomic_DNA"/>
</dbReference>
<feature type="non-terminal residue" evidence="2">
    <location>
        <position position="1"/>
    </location>
</feature>
<gene>
    <name evidence="2" type="ORF">EDB81DRAFT_655871</name>
</gene>
<evidence type="ECO:0000313" key="3">
    <source>
        <dbReference type="Proteomes" id="UP000738349"/>
    </source>
</evidence>
<reference evidence="2" key="1">
    <citation type="journal article" date="2021" name="Nat. Commun.">
        <title>Genetic determinants of endophytism in the Arabidopsis root mycobiome.</title>
        <authorList>
            <person name="Mesny F."/>
            <person name="Miyauchi S."/>
            <person name="Thiergart T."/>
            <person name="Pickel B."/>
            <person name="Atanasova L."/>
            <person name="Karlsson M."/>
            <person name="Huettel B."/>
            <person name="Barry K.W."/>
            <person name="Haridas S."/>
            <person name="Chen C."/>
            <person name="Bauer D."/>
            <person name="Andreopoulos W."/>
            <person name="Pangilinan J."/>
            <person name="LaButti K."/>
            <person name="Riley R."/>
            <person name="Lipzen A."/>
            <person name="Clum A."/>
            <person name="Drula E."/>
            <person name="Henrissat B."/>
            <person name="Kohler A."/>
            <person name="Grigoriev I.V."/>
            <person name="Martin F.M."/>
            <person name="Hacquard S."/>
        </authorList>
    </citation>
    <scope>NUCLEOTIDE SEQUENCE</scope>
    <source>
        <strain evidence="2">MPI-CAGE-AT-0147</strain>
    </source>
</reference>
<organism evidence="2 3">
    <name type="scientific">Dactylonectria macrodidyma</name>
    <dbReference type="NCBI Taxonomy" id="307937"/>
    <lineage>
        <taxon>Eukaryota</taxon>
        <taxon>Fungi</taxon>
        <taxon>Dikarya</taxon>
        <taxon>Ascomycota</taxon>
        <taxon>Pezizomycotina</taxon>
        <taxon>Sordariomycetes</taxon>
        <taxon>Hypocreomycetidae</taxon>
        <taxon>Hypocreales</taxon>
        <taxon>Nectriaceae</taxon>
        <taxon>Dactylonectria</taxon>
    </lineage>
</organism>
<sequence length="382" mass="43295">DESSDEFSDEDDDEDYGGDDIETDPDEGGEYDSDEDEDSVAAGSGFALPSGSWLRLSEAIFQLSMMFWTHQDPTGEMSSSVLIHYTAVMEVQRHSLAYYSACDSSPRLAALMWIGRLLFLEYALPVYTYSTLAFPWPCRNTYSSQPGRLDSIRSKYLLRGCYTPFGEMIELKAFAKSIVKREGIPGNLSWAPDGHSFTIGDDKKVQLSEFCETYHKALAQVHEQVNEMMLGWEPSIDLSTIRDDLTCRKAGWSFLQKPENNLTDIWKTLLHRLRSTSFRGRQFTKSGHWQAAACNTYLSAGFELNKSAFAAFHFTASLPGRGTEVTSIRYLNSKLAIRNVFFYDTRMIFVISYNKARASNHYAFYHAVSYPSTGQQNKNFPI</sequence>